<dbReference type="GO" id="GO:0035438">
    <property type="term" value="F:cyclic-di-GMP binding"/>
    <property type="evidence" value="ECO:0007669"/>
    <property type="project" value="InterPro"/>
</dbReference>
<dbReference type="AlphaFoldDB" id="A0A7C0U2X8"/>
<accession>A0A7C0U2X8</accession>
<evidence type="ECO:0000313" key="2">
    <source>
        <dbReference type="EMBL" id="HDD44479.1"/>
    </source>
</evidence>
<reference evidence="2" key="1">
    <citation type="journal article" date="2020" name="mSystems">
        <title>Genome- and Community-Level Interaction Insights into Carbon Utilization and Element Cycling Functions of Hydrothermarchaeota in Hydrothermal Sediment.</title>
        <authorList>
            <person name="Zhou Z."/>
            <person name="Liu Y."/>
            <person name="Xu W."/>
            <person name="Pan J."/>
            <person name="Luo Z.H."/>
            <person name="Li M."/>
        </authorList>
    </citation>
    <scope>NUCLEOTIDE SEQUENCE [LARGE SCALE GENOMIC DNA]</scope>
    <source>
        <strain evidence="2">HyVt-233</strain>
    </source>
</reference>
<dbReference type="InterPro" id="IPR009875">
    <property type="entry name" value="PilZ_domain"/>
</dbReference>
<name>A0A7C0U2X8_DESA2</name>
<proteinExistence type="predicted"/>
<dbReference type="Gene3D" id="2.40.10.220">
    <property type="entry name" value="predicted glycosyltransferase like domains"/>
    <property type="match status" value="1"/>
</dbReference>
<dbReference type="EMBL" id="DRBS01000246">
    <property type="protein sequence ID" value="HDD44479.1"/>
    <property type="molecule type" value="Genomic_DNA"/>
</dbReference>
<protein>
    <submittedName>
        <fullName evidence="2">PilZ domain-containing protein</fullName>
    </submittedName>
</protein>
<organism evidence="2">
    <name type="scientific">Desulfofervidus auxilii</name>
    <dbReference type="NCBI Taxonomy" id="1621989"/>
    <lineage>
        <taxon>Bacteria</taxon>
        <taxon>Pseudomonadati</taxon>
        <taxon>Thermodesulfobacteriota</taxon>
        <taxon>Candidatus Desulfofervidia</taxon>
        <taxon>Candidatus Desulfofervidales</taxon>
        <taxon>Candidatus Desulfofervidaceae</taxon>
        <taxon>Candidatus Desulfofervidus</taxon>
    </lineage>
</organism>
<dbReference type="Proteomes" id="UP000886289">
    <property type="component" value="Unassembled WGS sequence"/>
</dbReference>
<feature type="domain" description="PilZ" evidence="1">
    <location>
        <begin position="110"/>
        <end position="184"/>
    </location>
</feature>
<sequence>MQEERRDYVRIDDCLAFDYKILTPEEYEKEKEIFFKQPSAVEKVKFKYPFLPLSFTGEREKESELKIQTTEQMLFGLLVNLNEKIDTILHLLGHKEKEKTNLRLKPLSYVNISGAGMRFITEEKMKPGDFLKIDILLPLFPSFIITVLAEIKRVKEISTKEYETAVSFKHMHEEDREALIYYIFMRQRKLIRMCKEENVKDEQILIQTDNK</sequence>
<evidence type="ECO:0000259" key="1">
    <source>
        <dbReference type="Pfam" id="PF07238"/>
    </source>
</evidence>
<comment type="caution">
    <text evidence="2">The sequence shown here is derived from an EMBL/GenBank/DDBJ whole genome shotgun (WGS) entry which is preliminary data.</text>
</comment>
<dbReference type="Pfam" id="PF07238">
    <property type="entry name" value="PilZ"/>
    <property type="match status" value="1"/>
</dbReference>
<gene>
    <name evidence="2" type="ORF">ENG63_06440</name>
</gene>